<dbReference type="Proteomes" id="UP000011750">
    <property type="component" value="Unassembled WGS sequence"/>
</dbReference>
<dbReference type="InParanoid" id="M4FCW3"/>
<dbReference type="Gramene" id="Bra038933.1">
    <property type="protein sequence ID" value="Bra038933.1-P"/>
    <property type="gene ID" value="Bra038933"/>
</dbReference>
<reference evidence="3" key="1">
    <citation type="journal article" date="2011" name="Nat. Genet.">
        <title>The genome of the mesopolyploid crop species Brassica rapa.</title>
        <authorList>
            <consortium name="Brassica rapa Genome Sequencing Project Consortium"/>
            <person name="Wang X."/>
            <person name="Wang H."/>
            <person name="Wang J."/>
            <person name="Sun R."/>
            <person name="Wu J."/>
            <person name="Liu S."/>
            <person name="Bai Y."/>
            <person name="Mun J.H."/>
            <person name="Bancroft I."/>
            <person name="Cheng F."/>
            <person name="Huang S."/>
            <person name="Li X."/>
            <person name="Hua W."/>
            <person name="Wang J."/>
            <person name="Wang X."/>
            <person name="Freeling M."/>
            <person name="Pires J.C."/>
            <person name="Paterson A.H."/>
            <person name="Chalhoub B."/>
            <person name="Wang B."/>
            <person name="Hayward A."/>
            <person name="Sharpe A.G."/>
            <person name="Park B.S."/>
            <person name="Weisshaar B."/>
            <person name="Liu B."/>
            <person name="Li B."/>
            <person name="Liu B."/>
            <person name="Tong C."/>
            <person name="Song C."/>
            <person name="Duran C."/>
            <person name="Peng C."/>
            <person name="Geng C."/>
            <person name="Koh C."/>
            <person name="Lin C."/>
            <person name="Edwards D."/>
            <person name="Mu D."/>
            <person name="Shen D."/>
            <person name="Soumpourou E."/>
            <person name="Li F."/>
            <person name="Fraser F."/>
            <person name="Conant G."/>
            <person name="Lassalle G."/>
            <person name="King G.J."/>
            <person name="Bonnema G."/>
            <person name="Tang H."/>
            <person name="Wang H."/>
            <person name="Belcram H."/>
            <person name="Zhou H."/>
            <person name="Hirakawa H."/>
            <person name="Abe H."/>
            <person name="Guo H."/>
            <person name="Wang H."/>
            <person name="Jin H."/>
            <person name="Parkin I.A."/>
            <person name="Batley J."/>
            <person name="Kim J.S."/>
            <person name="Just J."/>
            <person name="Li J."/>
            <person name="Xu J."/>
            <person name="Deng J."/>
            <person name="Kim J.A."/>
            <person name="Li J."/>
            <person name="Yu J."/>
            <person name="Meng J."/>
            <person name="Wang J."/>
            <person name="Min J."/>
            <person name="Poulain J."/>
            <person name="Wang J."/>
            <person name="Hatakeyama K."/>
            <person name="Wu K."/>
            <person name="Wang L."/>
            <person name="Fang L."/>
            <person name="Trick M."/>
            <person name="Links M.G."/>
            <person name="Zhao M."/>
            <person name="Jin M."/>
            <person name="Ramchiary N."/>
            <person name="Drou N."/>
            <person name="Berkman P.J."/>
            <person name="Cai Q."/>
            <person name="Huang Q."/>
            <person name="Li R."/>
            <person name="Tabata S."/>
            <person name="Cheng S."/>
            <person name="Zhang S."/>
            <person name="Zhang S."/>
            <person name="Huang S."/>
            <person name="Sato S."/>
            <person name="Sun S."/>
            <person name="Kwon S.J."/>
            <person name="Choi S.R."/>
            <person name="Lee T.H."/>
            <person name="Fan W."/>
            <person name="Zhao X."/>
            <person name="Tan X."/>
            <person name="Xu X."/>
            <person name="Wang Y."/>
            <person name="Qiu Y."/>
            <person name="Yin Y."/>
            <person name="Li Y."/>
            <person name="Du Y."/>
            <person name="Liao Y."/>
            <person name="Lim Y."/>
            <person name="Narusaka Y."/>
            <person name="Wang Y."/>
            <person name="Wang Z."/>
            <person name="Li Z."/>
            <person name="Wang Z."/>
            <person name="Xiong Z."/>
            <person name="Zhang Z."/>
        </authorList>
    </citation>
    <scope>NUCLEOTIDE SEQUENCE [LARGE SCALE GENOMIC DNA]</scope>
    <source>
        <strain evidence="3">cv. Chiifu-401-42</strain>
    </source>
</reference>
<feature type="region of interest" description="Disordered" evidence="1">
    <location>
        <begin position="85"/>
        <end position="106"/>
    </location>
</feature>
<accession>M4FCW3</accession>
<dbReference type="HOGENOM" id="CLU_1789607_0_0_1"/>
<sequence>MKIRDIRTHRSEVHPLHVMAHRAGTRVPGGVRAETMVRGSEVEADCLGFLSSSRRGAGEKMYGGDVEESNVWQVWWFRRNDRRERDSSGAFKHGDSSGSGGGRRHDGGVVIIMAMERSRAASVGGGKSGVAVAGEIHRRRLGMRA</sequence>
<dbReference type="AlphaFoldDB" id="M4FCW3"/>
<keyword evidence="3" id="KW-1185">Reference proteome</keyword>
<organism evidence="2 3">
    <name type="scientific">Brassica campestris</name>
    <name type="common">Field mustard</name>
    <dbReference type="NCBI Taxonomy" id="3711"/>
    <lineage>
        <taxon>Eukaryota</taxon>
        <taxon>Viridiplantae</taxon>
        <taxon>Streptophyta</taxon>
        <taxon>Embryophyta</taxon>
        <taxon>Tracheophyta</taxon>
        <taxon>Spermatophyta</taxon>
        <taxon>Magnoliopsida</taxon>
        <taxon>eudicotyledons</taxon>
        <taxon>Gunneridae</taxon>
        <taxon>Pentapetalae</taxon>
        <taxon>rosids</taxon>
        <taxon>malvids</taxon>
        <taxon>Brassicales</taxon>
        <taxon>Brassicaceae</taxon>
        <taxon>Brassiceae</taxon>
        <taxon>Brassica</taxon>
    </lineage>
</organism>
<evidence type="ECO:0000313" key="3">
    <source>
        <dbReference type="Proteomes" id="UP000011750"/>
    </source>
</evidence>
<dbReference type="EnsemblPlants" id="Bra038933.1">
    <property type="protein sequence ID" value="Bra038933.1-P"/>
    <property type="gene ID" value="Bra038933"/>
</dbReference>
<evidence type="ECO:0000313" key="2">
    <source>
        <dbReference type="EnsemblPlants" id="Bra038933.1-P"/>
    </source>
</evidence>
<reference evidence="2" key="3">
    <citation type="submission" date="2023-03" db="UniProtKB">
        <authorList>
            <consortium name="EnsemblPlants"/>
        </authorList>
    </citation>
    <scope>IDENTIFICATION</scope>
    <source>
        <strain evidence="2">cv. Chiifu-401-42</strain>
    </source>
</reference>
<reference evidence="3" key="2">
    <citation type="journal article" date="2018" name="Hortic Res">
        <title>Improved Brassica rapa reference genome by single-molecule sequencing and chromosome conformation capture technologies.</title>
        <authorList>
            <person name="Zhang L."/>
            <person name="Cai X."/>
            <person name="Wu J."/>
            <person name="Liu M."/>
            <person name="Grob S."/>
            <person name="Cheng F."/>
            <person name="Liang J."/>
            <person name="Cai C."/>
            <person name="Liu Z."/>
            <person name="Liu B."/>
            <person name="Wang F."/>
            <person name="Li S."/>
            <person name="Liu F."/>
            <person name="Li X."/>
            <person name="Cheng L."/>
            <person name="Yang W."/>
            <person name="Li M.H."/>
            <person name="Grossniklaus U."/>
            <person name="Zheng H."/>
            <person name="Wang X."/>
        </authorList>
    </citation>
    <scope>NUCLEOTIDE SEQUENCE [LARGE SCALE GENOMIC DNA]</scope>
    <source>
        <strain evidence="3">cv. Chiifu-401-42</strain>
    </source>
</reference>
<name>M4FCW3_BRACM</name>
<protein>
    <submittedName>
        <fullName evidence="2">Uncharacterized protein</fullName>
    </submittedName>
</protein>
<evidence type="ECO:0000256" key="1">
    <source>
        <dbReference type="SAM" id="MobiDB-lite"/>
    </source>
</evidence>
<feature type="compositionally biased region" description="Basic and acidic residues" evidence="1">
    <location>
        <begin position="85"/>
        <end position="95"/>
    </location>
</feature>
<proteinExistence type="predicted"/>